<dbReference type="Pfam" id="PF05036">
    <property type="entry name" value="SPOR"/>
    <property type="match status" value="1"/>
</dbReference>
<comment type="caution">
    <text evidence="3">The sequence shown here is derived from an EMBL/GenBank/DDBJ whole genome shotgun (WGS) entry which is preliminary data.</text>
</comment>
<feature type="domain" description="SPOR" evidence="2">
    <location>
        <begin position="115"/>
        <end position="194"/>
    </location>
</feature>
<dbReference type="RefSeq" id="WP_053335238.1">
    <property type="nucleotide sequence ID" value="NZ_JMFG01000035.1"/>
</dbReference>
<evidence type="ECO:0000256" key="1">
    <source>
        <dbReference type="SAM" id="MobiDB-lite"/>
    </source>
</evidence>
<gene>
    <name evidence="3" type="ORF">EG19_08125</name>
</gene>
<dbReference type="GO" id="GO:0042834">
    <property type="term" value="F:peptidoglycan binding"/>
    <property type="evidence" value="ECO:0007669"/>
    <property type="project" value="InterPro"/>
</dbReference>
<evidence type="ECO:0000313" key="4">
    <source>
        <dbReference type="Proteomes" id="UP000027284"/>
    </source>
</evidence>
<evidence type="ECO:0000313" key="3">
    <source>
        <dbReference type="EMBL" id="KDA53072.1"/>
    </source>
</evidence>
<dbReference type="PROSITE" id="PS51724">
    <property type="entry name" value="SPOR"/>
    <property type="match status" value="1"/>
</dbReference>
<protein>
    <recommendedName>
        <fullName evidence="2">SPOR domain-containing protein</fullName>
    </recommendedName>
</protein>
<feature type="compositionally biased region" description="Pro residues" evidence="1">
    <location>
        <begin position="85"/>
        <end position="113"/>
    </location>
</feature>
<dbReference type="AlphaFoldDB" id="A0A062XKJ7"/>
<dbReference type="Proteomes" id="UP000027284">
    <property type="component" value="Unassembled WGS sequence"/>
</dbReference>
<dbReference type="SUPFAM" id="SSF110997">
    <property type="entry name" value="Sporulation related repeat"/>
    <property type="match status" value="1"/>
</dbReference>
<accession>A0A062XKJ7</accession>
<evidence type="ECO:0000259" key="2">
    <source>
        <dbReference type="PROSITE" id="PS51724"/>
    </source>
</evidence>
<proteinExistence type="predicted"/>
<organism evidence="3 4">
    <name type="scientific">Thermoanaerobaculum aquaticum</name>
    <dbReference type="NCBI Taxonomy" id="1312852"/>
    <lineage>
        <taxon>Bacteria</taxon>
        <taxon>Pseudomonadati</taxon>
        <taxon>Acidobacteriota</taxon>
        <taxon>Thermoanaerobaculia</taxon>
        <taxon>Thermoanaerobaculales</taxon>
        <taxon>Thermoanaerobaculaceae</taxon>
        <taxon>Thermoanaerobaculum</taxon>
    </lineage>
</organism>
<dbReference type="STRING" id="1312852.EG19_08125"/>
<dbReference type="InterPro" id="IPR036680">
    <property type="entry name" value="SPOR-like_sf"/>
</dbReference>
<dbReference type="Gene3D" id="3.30.70.1070">
    <property type="entry name" value="Sporulation related repeat"/>
    <property type="match status" value="1"/>
</dbReference>
<keyword evidence="4" id="KW-1185">Reference proteome</keyword>
<reference evidence="3 4" key="1">
    <citation type="submission" date="2014-04" db="EMBL/GenBank/DDBJ databases">
        <title>The Genome Sequence of Thermoanaerobaculum aquaticum MP-01, The First Cultivated Group 23 Acidobacterium.</title>
        <authorList>
            <person name="Stamps B.W."/>
            <person name="Losey N.A."/>
            <person name="Lawson P.A."/>
            <person name="Stevenson B.S."/>
        </authorList>
    </citation>
    <scope>NUCLEOTIDE SEQUENCE [LARGE SCALE GENOMIC DNA]</scope>
    <source>
        <strain evidence="3 4">MP-01</strain>
    </source>
</reference>
<dbReference type="EMBL" id="JMFG01000035">
    <property type="protein sequence ID" value="KDA53072.1"/>
    <property type="molecule type" value="Genomic_DNA"/>
</dbReference>
<sequence>MRYYQLVASGRQLALFIFAIAGLLLVAFLVGLNVGLAERQQQLEQAAWSAKPSEPLPTPIPTEPPPATPTPPPSPMPEVVVAEPTVPPTPTVMPAPTAAPTPTPRPTPRPSPVTAPISAGVWVQVGAFSSKADADGVRHRVVALGFRPEQVKVLSAGFGKYRVRVGPFPDRESGSRVVARLREGGFREAFVVSQ</sequence>
<feature type="region of interest" description="Disordered" evidence="1">
    <location>
        <begin position="47"/>
        <end position="113"/>
    </location>
</feature>
<dbReference type="InterPro" id="IPR007730">
    <property type="entry name" value="SPOR-like_dom"/>
</dbReference>
<name>A0A062XKJ7_9BACT</name>
<feature type="compositionally biased region" description="Pro residues" evidence="1">
    <location>
        <begin position="54"/>
        <end position="76"/>
    </location>
</feature>
<dbReference type="OrthoDB" id="7069135at2"/>